<dbReference type="AlphaFoldDB" id="A0A182UQM0"/>
<evidence type="ECO:0000256" key="1">
    <source>
        <dbReference type="SAM" id="MobiDB-lite"/>
    </source>
</evidence>
<dbReference type="Proteomes" id="UP000075903">
    <property type="component" value="Unassembled WGS sequence"/>
</dbReference>
<evidence type="ECO:0000256" key="2">
    <source>
        <dbReference type="SAM" id="Phobius"/>
    </source>
</evidence>
<keyword evidence="2" id="KW-1133">Transmembrane helix</keyword>
<evidence type="ECO:0000313" key="3">
    <source>
        <dbReference type="EnsemblMetazoa" id="AMEM001935-PA"/>
    </source>
</evidence>
<keyword evidence="4" id="KW-1185">Reference proteome</keyword>
<dbReference type="VEuPathDB" id="VectorBase:AMEM001935"/>
<reference evidence="3" key="1">
    <citation type="submission" date="2020-05" db="UniProtKB">
        <authorList>
            <consortium name="EnsemblMetazoa"/>
        </authorList>
    </citation>
    <scope>IDENTIFICATION</scope>
    <source>
        <strain evidence="3">MAF</strain>
    </source>
</reference>
<keyword evidence="2" id="KW-0472">Membrane</keyword>
<feature type="region of interest" description="Disordered" evidence="1">
    <location>
        <begin position="38"/>
        <end position="60"/>
    </location>
</feature>
<dbReference type="STRING" id="30066.A0A182UQM0"/>
<feature type="compositionally biased region" description="Basic and acidic residues" evidence="1">
    <location>
        <begin position="43"/>
        <end position="60"/>
    </location>
</feature>
<keyword evidence="2" id="KW-0812">Transmembrane</keyword>
<dbReference type="EnsemblMetazoa" id="AMEM001935-RA">
    <property type="protein sequence ID" value="AMEM001935-PA"/>
    <property type="gene ID" value="AMEM001935"/>
</dbReference>
<name>A0A182UQM0_ANOME</name>
<protein>
    <submittedName>
        <fullName evidence="3">Uncharacterized protein</fullName>
    </submittedName>
</protein>
<evidence type="ECO:0000313" key="4">
    <source>
        <dbReference type="Proteomes" id="UP000075903"/>
    </source>
</evidence>
<proteinExistence type="predicted"/>
<feature type="transmembrane region" description="Helical" evidence="2">
    <location>
        <begin position="7"/>
        <end position="29"/>
    </location>
</feature>
<organism evidence="3 4">
    <name type="scientific">Anopheles merus</name>
    <name type="common">Mosquito</name>
    <dbReference type="NCBI Taxonomy" id="30066"/>
    <lineage>
        <taxon>Eukaryota</taxon>
        <taxon>Metazoa</taxon>
        <taxon>Ecdysozoa</taxon>
        <taxon>Arthropoda</taxon>
        <taxon>Hexapoda</taxon>
        <taxon>Insecta</taxon>
        <taxon>Pterygota</taxon>
        <taxon>Neoptera</taxon>
        <taxon>Endopterygota</taxon>
        <taxon>Diptera</taxon>
        <taxon>Nematocera</taxon>
        <taxon>Culicoidea</taxon>
        <taxon>Culicidae</taxon>
        <taxon>Anophelinae</taxon>
        <taxon>Anopheles</taxon>
    </lineage>
</organism>
<sequence length="60" mass="6361">MIRRTKLLGICGVVLVVVLALTLGLVFGLQSDDDGGDELGASCEEKGDHKSQDKKGNVFD</sequence>
<accession>A0A182UQM0</accession>